<dbReference type="PANTHER" id="PTHR43420">
    <property type="entry name" value="ACETYLTRANSFERASE"/>
    <property type="match status" value="1"/>
</dbReference>
<keyword evidence="5" id="KW-1185">Reference proteome</keyword>
<evidence type="ECO:0000256" key="2">
    <source>
        <dbReference type="ARBA" id="ARBA00023315"/>
    </source>
</evidence>
<dbReference type="InterPro" id="IPR016181">
    <property type="entry name" value="Acyl_CoA_acyltransferase"/>
</dbReference>
<comment type="caution">
    <text evidence="4">The sequence shown here is derived from an EMBL/GenBank/DDBJ whole genome shotgun (WGS) entry which is preliminary data.</text>
</comment>
<evidence type="ECO:0000313" key="4">
    <source>
        <dbReference type="EMBL" id="KIE45961.1"/>
    </source>
</evidence>
<keyword evidence="1 4" id="KW-0808">Transferase</keyword>
<dbReference type="AlphaFoldDB" id="A0A0C1R660"/>
<feature type="domain" description="N-acetyltransferase" evidence="3">
    <location>
        <begin position="159"/>
        <end position="283"/>
    </location>
</feature>
<dbReference type="PROSITE" id="PS51186">
    <property type="entry name" value="GNAT"/>
    <property type="match status" value="2"/>
</dbReference>
<gene>
    <name evidence="4" type="ORF">U732_2406</name>
</gene>
<dbReference type="InterPro" id="IPR000182">
    <property type="entry name" value="GNAT_dom"/>
</dbReference>
<evidence type="ECO:0000256" key="1">
    <source>
        <dbReference type="ARBA" id="ARBA00022679"/>
    </source>
</evidence>
<dbReference type="Pfam" id="PF00583">
    <property type="entry name" value="Acetyltransf_1"/>
    <property type="match status" value="2"/>
</dbReference>
<protein>
    <submittedName>
        <fullName evidence="4">Acetyltransferase domain protein</fullName>
    </submittedName>
</protein>
<keyword evidence="2" id="KW-0012">Acyltransferase</keyword>
<sequence length="283" mass="32643">MVTYKRCSEVDINSVYEAFQIGFSDYIIKINMPKDDFITRFLGPEGNCLEHSFVALDENKAVGVILGGIKVYEGIKTIRCGTLGVHPEYRGKGISNRLFELHKEEGIKNQCKQLFLEVIVGNDRAINFYKKLGYEKIYDLSYYSFDDTSKLKKYDITNVHIRKIDLSEFEKVIDKTKDIHINWQNDMDYVKKCDNTFYYGSYYGDELIGSLCISSNGKLSFLWIKSEFRGKGIATSLLNKACEELAISKVAVAFPNNNLLQGFLKHMNFKKDNINQYEMYLTL</sequence>
<dbReference type="EMBL" id="AYSO01000018">
    <property type="protein sequence ID" value="KIE45961.1"/>
    <property type="molecule type" value="Genomic_DNA"/>
</dbReference>
<dbReference type="GO" id="GO:0016747">
    <property type="term" value="F:acyltransferase activity, transferring groups other than amino-acyl groups"/>
    <property type="evidence" value="ECO:0007669"/>
    <property type="project" value="InterPro"/>
</dbReference>
<proteinExistence type="predicted"/>
<feature type="domain" description="N-acetyltransferase" evidence="3">
    <location>
        <begin position="2"/>
        <end position="155"/>
    </location>
</feature>
<accession>A0A0C1R660</accession>
<dbReference type="Proteomes" id="UP000031366">
    <property type="component" value="Unassembled WGS sequence"/>
</dbReference>
<dbReference type="InterPro" id="IPR050680">
    <property type="entry name" value="YpeA/RimI_acetyltransf"/>
</dbReference>
<evidence type="ECO:0000259" key="3">
    <source>
        <dbReference type="PROSITE" id="PS51186"/>
    </source>
</evidence>
<dbReference type="CDD" id="cd04301">
    <property type="entry name" value="NAT_SF"/>
    <property type="match status" value="2"/>
</dbReference>
<dbReference type="OrthoDB" id="4228396at2"/>
<reference evidence="4 5" key="1">
    <citation type="journal article" date="2015" name="Infect. Genet. Evol.">
        <title>Genomic sequences of six botulinum neurotoxin-producing strains representing three clostridial species illustrate the mobility and diversity of botulinum neurotoxin genes.</title>
        <authorList>
            <person name="Smith T.J."/>
            <person name="Hill K.K."/>
            <person name="Xie G."/>
            <person name="Foley B.T."/>
            <person name="Williamson C.H."/>
            <person name="Foster J.T."/>
            <person name="Johnson S.L."/>
            <person name="Chertkov O."/>
            <person name="Teshima H."/>
            <person name="Gibbons H.S."/>
            <person name="Johnsky L.A."/>
            <person name="Karavis M.A."/>
            <person name="Smith L.A."/>
        </authorList>
    </citation>
    <scope>NUCLEOTIDE SEQUENCE [LARGE SCALE GENOMIC DNA]</scope>
    <source>
        <strain evidence="4 5">CDC 2741</strain>
    </source>
</reference>
<evidence type="ECO:0000313" key="5">
    <source>
        <dbReference type="Proteomes" id="UP000031366"/>
    </source>
</evidence>
<organism evidence="4 5">
    <name type="scientific">Clostridium argentinense CDC 2741</name>
    <dbReference type="NCBI Taxonomy" id="1418104"/>
    <lineage>
        <taxon>Bacteria</taxon>
        <taxon>Bacillati</taxon>
        <taxon>Bacillota</taxon>
        <taxon>Clostridia</taxon>
        <taxon>Eubacteriales</taxon>
        <taxon>Clostridiaceae</taxon>
        <taxon>Clostridium</taxon>
    </lineage>
</organism>
<dbReference type="RefSeq" id="WP_039634737.1">
    <property type="nucleotide sequence ID" value="NZ_AYSO01000018.1"/>
</dbReference>
<dbReference type="PANTHER" id="PTHR43420:SF44">
    <property type="entry name" value="ACETYLTRANSFERASE YPEA"/>
    <property type="match status" value="1"/>
</dbReference>
<dbReference type="SUPFAM" id="SSF55729">
    <property type="entry name" value="Acyl-CoA N-acyltransferases (Nat)"/>
    <property type="match status" value="2"/>
</dbReference>
<name>A0A0C1R660_9CLOT</name>
<dbReference type="Gene3D" id="3.40.630.30">
    <property type="match status" value="2"/>
</dbReference>
<dbReference type="STRING" id="29341.RSJ17_02455"/>